<comment type="similarity">
    <text evidence="2 4">Belongs to the cytochrome P450 family.</text>
</comment>
<evidence type="ECO:0000313" key="6">
    <source>
        <dbReference type="EMBL" id="CAL1145983.1"/>
    </source>
</evidence>
<dbReference type="PANTHER" id="PTHR24305:SF166">
    <property type="entry name" value="CYTOCHROME P450 12A4, MITOCHONDRIAL-RELATED"/>
    <property type="match status" value="1"/>
</dbReference>
<protein>
    <submittedName>
        <fullName evidence="7">Cytochrome P450 4c21 (CYPIVC21)</fullName>
    </submittedName>
</protein>
<dbReference type="GO" id="GO:0004497">
    <property type="term" value="F:monooxygenase activity"/>
    <property type="evidence" value="ECO:0007669"/>
    <property type="project" value="UniProtKB-KW"/>
</dbReference>
<evidence type="ECO:0000313" key="7">
    <source>
        <dbReference type="EMBL" id="CAL4779920.1"/>
    </source>
</evidence>
<keyword evidence="8" id="KW-1185">Reference proteome</keyword>
<dbReference type="EMBL" id="CAMXCT030001735">
    <property type="protein sequence ID" value="CAL4779920.1"/>
    <property type="molecule type" value="Genomic_DNA"/>
</dbReference>
<evidence type="ECO:0000256" key="1">
    <source>
        <dbReference type="ARBA" id="ARBA00001971"/>
    </source>
</evidence>
<dbReference type="EMBL" id="CAMXCT020001735">
    <property type="protein sequence ID" value="CAL1145983.1"/>
    <property type="molecule type" value="Genomic_DNA"/>
</dbReference>
<dbReference type="EMBL" id="CAMXCT010001735">
    <property type="protein sequence ID" value="CAI3992608.1"/>
    <property type="molecule type" value="Genomic_DNA"/>
</dbReference>
<gene>
    <name evidence="5" type="ORF">C1SCF055_LOCUS19424</name>
</gene>
<accession>A0A9P1CKK1</accession>
<keyword evidence="4" id="KW-0560">Oxidoreductase</keyword>
<dbReference type="GO" id="GO:0005506">
    <property type="term" value="F:iron ion binding"/>
    <property type="evidence" value="ECO:0007669"/>
    <property type="project" value="InterPro"/>
</dbReference>
<dbReference type="Pfam" id="PF00067">
    <property type="entry name" value="p450"/>
    <property type="match status" value="1"/>
</dbReference>
<dbReference type="PROSITE" id="PS00086">
    <property type="entry name" value="CYTOCHROME_P450"/>
    <property type="match status" value="1"/>
</dbReference>
<dbReference type="InterPro" id="IPR017972">
    <property type="entry name" value="Cyt_P450_CS"/>
</dbReference>
<comment type="caution">
    <text evidence="5">The sequence shown here is derived from an EMBL/GenBank/DDBJ whole genome shotgun (WGS) entry which is preliminary data.</text>
</comment>
<evidence type="ECO:0000313" key="8">
    <source>
        <dbReference type="Proteomes" id="UP001152797"/>
    </source>
</evidence>
<keyword evidence="3 4" id="KW-0349">Heme</keyword>
<proteinExistence type="inferred from homology"/>
<comment type="cofactor">
    <cofactor evidence="1 3">
        <name>heme</name>
        <dbReference type="ChEBI" id="CHEBI:30413"/>
    </cofactor>
</comment>
<keyword evidence="3 4" id="KW-0408">Iron</keyword>
<dbReference type="GO" id="GO:0020037">
    <property type="term" value="F:heme binding"/>
    <property type="evidence" value="ECO:0007669"/>
    <property type="project" value="InterPro"/>
</dbReference>
<reference evidence="5" key="1">
    <citation type="submission" date="2022-10" db="EMBL/GenBank/DDBJ databases">
        <authorList>
            <person name="Chen Y."/>
            <person name="Dougan E. K."/>
            <person name="Chan C."/>
            <person name="Rhodes N."/>
            <person name="Thang M."/>
        </authorList>
    </citation>
    <scope>NUCLEOTIDE SEQUENCE</scope>
</reference>
<evidence type="ECO:0000256" key="2">
    <source>
        <dbReference type="ARBA" id="ARBA00010617"/>
    </source>
</evidence>
<dbReference type="GO" id="GO:0016705">
    <property type="term" value="F:oxidoreductase activity, acting on paired donors, with incorporation or reduction of molecular oxygen"/>
    <property type="evidence" value="ECO:0007669"/>
    <property type="project" value="InterPro"/>
</dbReference>
<dbReference type="InterPro" id="IPR001128">
    <property type="entry name" value="Cyt_P450"/>
</dbReference>
<name>A0A9P1CKK1_9DINO</name>
<organism evidence="5">
    <name type="scientific">Cladocopium goreaui</name>
    <dbReference type="NCBI Taxonomy" id="2562237"/>
    <lineage>
        <taxon>Eukaryota</taxon>
        <taxon>Sar</taxon>
        <taxon>Alveolata</taxon>
        <taxon>Dinophyceae</taxon>
        <taxon>Suessiales</taxon>
        <taxon>Symbiodiniaceae</taxon>
        <taxon>Cladocopium</taxon>
    </lineage>
</organism>
<evidence type="ECO:0000313" key="5">
    <source>
        <dbReference type="EMBL" id="CAI3992608.1"/>
    </source>
</evidence>
<keyword evidence="3 4" id="KW-0479">Metal-binding</keyword>
<evidence type="ECO:0000256" key="3">
    <source>
        <dbReference type="PIRSR" id="PIRSR602401-1"/>
    </source>
</evidence>
<dbReference type="SUPFAM" id="SSF48264">
    <property type="entry name" value="Cytochrome P450"/>
    <property type="match status" value="1"/>
</dbReference>
<dbReference type="InterPro" id="IPR002401">
    <property type="entry name" value="Cyt_P450_E_grp-I"/>
</dbReference>
<dbReference type="InterPro" id="IPR050121">
    <property type="entry name" value="Cytochrome_P450_monoxygenase"/>
</dbReference>
<dbReference type="InterPro" id="IPR036396">
    <property type="entry name" value="Cyt_P450_sf"/>
</dbReference>
<keyword evidence="4" id="KW-0503">Monooxygenase</keyword>
<dbReference type="PRINTS" id="PR00463">
    <property type="entry name" value="EP450I"/>
</dbReference>
<dbReference type="Gene3D" id="1.10.630.10">
    <property type="entry name" value="Cytochrome P450"/>
    <property type="match status" value="1"/>
</dbReference>
<dbReference type="OrthoDB" id="1470350at2759"/>
<feature type="binding site" description="axial binding residue" evidence="3">
    <location>
        <position position="163"/>
    </location>
    <ligand>
        <name>heme</name>
        <dbReference type="ChEBI" id="CHEBI:30413"/>
    </ligand>
    <ligandPart>
        <name>Fe</name>
        <dbReference type="ChEBI" id="CHEBI:18248"/>
    </ligandPart>
</feature>
<evidence type="ECO:0000256" key="4">
    <source>
        <dbReference type="RuleBase" id="RU000461"/>
    </source>
</evidence>
<dbReference type="PANTHER" id="PTHR24305">
    <property type="entry name" value="CYTOCHROME P450"/>
    <property type="match status" value="1"/>
</dbReference>
<sequence length="216" mass="24227">MLKALQDAHEGDRKMSKAEVTDEILSLLIAGHETTGYTTSWALYEVARHPEVQEKILAETSAVDLDTLPLTNVQSLLPYTWMVWQEALRLHPTVTIHYRQAEVDTTLGGKYKLPAGSIVTISQLMLAHSEEIWGPDAMSFSPERMEKGYPEMHMPFGFGGRTCIGKRLAYVEGVYLLAFLVKNFKLRVGGEDPVPTPRVTITMHSCEGIHLLMSKR</sequence>
<reference evidence="6" key="2">
    <citation type="submission" date="2024-04" db="EMBL/GenBank/DDBJ databases">
        <authorList>
            <person name="Chen Y."/>
            <person name="Shah S."/>
            <person name="Dougan E. K."/>
            <person name="Thang M."/>
            <person name="Chan C."/>
        </authorList>
    </citation>
    <scope>NUCLEOTIDE SEQUENCE [LARGE SCALE GENOMIC DNA]</scope>
</reference>
<dbReference type="Proteomes" id="UP001152797">
    <property type="component" value="Unassembled WGS sequence"/>
</dbReference>
<dbReference type="AlphaFoldDB" id="A0A9P1CKK1"/>
<dbReference type="PRINTS" id="PR00385">
    <property type="entry name" value="P450"/>
</dbReference>